<organism evidence="1 2">
    <name type="scientific">Aliivibrio fischeri (strain MJ11)</name>
    <name type="common">Vibrio fischeri</name>
    <dbReference type="NCBI Taxonomy" id="388396"/>
    <lineage>
        <taxon>Bacteria</taxon>
        <taxon>Pseudomonadati</taxon>
        <taxon>Pseudomonadota</taxon>
        <taxon>Gammaproteobacteria</taxon>
        <taxon>Vibrionales</taxon>
        <taxon>Vibrionaceae</taxon>
        <taxon>Aliivibrio</taxon>
    </lineage>
</organism>
<dbReference type="AlphaFoldDB" id="B5FFW4"/>
<dbReference type="EMBL" id="CP001139">
    <property type="protein sequence ID" value="ACH65049.1"/>
    <property type="molecule type" value="Genomic_DNA"/>
</dbReference>
<dbReference type="RefSeq" id="WP_012532791.1">
    <property type="nucleotide sequence ID" value="NC_011184.1"/>
</dbReference>
<sequence>MKKTVFIPVETYVREYHYKFALGAMLTEKGYRVVIGQAEYLDKIKHLFHPGVYIGKNIFKTLFPTSINLYKEYKKLGWSILHLDEEGGIYAGKKNEWQQELDGRLDPNVLENDDTICCWGDFQKEHYTKQLKKGHEVKIIATGQPKFQYQNPLYIALLGGNINSEKPYILFNMNYSVYNNQLGREFFLLSKDKYRSSKIENESYKRAIWLDQQHNFGSILGIIKKMLSDPKFEDYQIVVRPHPAEKSDIYDVFFSNTDRVIVSNKHTAIEWSMYSNCVIHDGCTTGVEAYLSNIKVVNYRDQPAIDNENLVPNSVGYFADNYNDLKEIILNDNNLSLIRNEKLCHSMIKNFDQNIDSFTMLLEEVDVLMKNKTSGRVSFLLSAIAGKKLIRDYILYYPRRFSPSRRSHYEKEKNKLDRFDLKDIENKVNIINDYFKSNVRVSFYNKKCFVIE</sequence>
<reference evidence="2" key="1">
    <citation type="submission" date="2008-08" db="EMBL/GenBank/DDBJ databases">
        <title>Complete sequence of Vibrio fischeri strain MJ11.</title>
        <authorList>
            <person name="Mandel M.J."/>
            <person name="Stabb E.V."/>
            <person name="Ruby E.G."/>
            <person name="Ferriera S."/>
            <person name="Johnson J."/>
            <person name="Kravitz S."/>
            <person name="Beeson K."/>
            <person name="Sutton G."/>
            <person name="Rogers Y.-H."/>
            <person name="Friedman R."/>
            <person name="Frazier M."/>
            <person name="Venter J.C."/>
        </authorList>
    </citation>
    <scope>NUCLEOTIDE SEQUENCE [LARGE SCALE GENOMIC DNA]</scope>
    <source>
        <strain evidence="2">MJ11</strain>
    </source>
</reference>
<dbReference type="KEGG" id="vfm:VFMJ11_0180"/>
<protein>
    <recommendedName>
        <fullName evidence="3">Surface carbohydrate biosynthesis protein</fullName>
    </recommendedName>
</protein>
<evidence type="ECO:0008006" key="3">
    <source>
        <dbReference type="Google" id="ProtNLM"/>
    </source>
</evidence>
<evidence type="ECO:0000313" key="2">
    <source>
        <dbReference type="Proteomes" id="UP000001857"/>
    </source>
</evidence>
<dbReference type="NCBIfam" id="TIGR04396">
    <property type="entry name" value="surf_polysacc"/>
    <property type="match status" value="1"/>
</dbReference>
<gene>
    <name evidence="1" type="ordered locus">VFMJ11_0180</name>
</gene>
<name>B5FFW4_ALIFM</name>
<reference evidence="1 2" key="2">
    <citation type="journal article" date="2009" name="Nature">
        <title>A single regulatory gene is sufficient to alter bacterial host range.</title>
        <authorList>
            <person name="Mandel M.J."/>
            <person name="Wollenberg M.S."/>
            <person name="Stabb E.V."/>
            <person name="Visick K.L."/>
            <person name="Ruby E.G."/>
        </authorList>
    </citation>
    <scope>NUCLEOTIDE SEQUENCE [LARGE SCALE GENOMIC DNA]</scope>
    <source>
        <strain evidence="1 2">MJ11</strain>
    </source>
</reference>
<dbReference type="Proteomes" id="UP000001857">
    <property type="component" value="Chromosome I"/>
</dbReference>
<evidence type="ECO:0000313" key="1">
    <source>
        <dbReference type="EMBL" id="ACH65049.1"/>
    </source>
</evidence>
<proteinExistence type="predicted"/>
<accession>B5FFW4</accession>
<dbReference type="HOGENOM" id="CLU_046119_0_0_6"/>
<dbReference type="InterPro" id="IPR030906">
    <property type="entry name" value="Surf_polysacc"/>
</dbReference>